<dbReference type="InParanoid" id="A0A2T3A9A9"/>
<proteinExistence type="predicted"/>
<sequence length="156" mass="17532">MARWMAGKMAALQEETCTSLDKTGRGSRGRGPRRRDCLQAGWTLKARKQRRGQPTLPGLSRWKQWTEHDERGQKTLVEELSALLVVQSCVVWCLWTMFEATSSVCGSSASRPTVFLSSLCNQIAGSSNELRFLLQVLFERQSTLVLLWLGCQALGR</sequence>
<gene>
    <name evidence="1" type="ORF">BD289DRAFT_432908</name>
</gene>
<evidence type="ECO:0000313" key="1">
    <source>
        <dbReference type="EMBL" id="PSR87118.1"/>
    </source>
</evidence>
<organism evidence="1 2">
    <name type="scientific">Coniella lustricola</name>
    <dbReference type="NCBI Taxonomy" id="2025994"/>
    <lineage>
        <taxon>Eukaryota</taxon>
        <taxon>Fungi</taxon>
        <taxon>Dikarya</taxon>
        <taxon>Ascomycota</taxon>
        <taxon>Pezizomycotina</taxon>
        <taxon>Sordariomycetes</taxon>
        <taxon>Sordariomycetidae</taxon>
        <taxon>Diaporthales</taxon>
        <taxon>Schizoparmaceae</taxon>
        <taxon>Coniella</taxon>
    </lineage>
</organism>
<dbReference type="Proteomes" id="UP000241462">
    <property type="component" value="Unassembled WGS sequence"/>
</dbReference>
<reference evidence="1 2" key="1">
    <citation type="journal article" date="2018" name="Mycol. Prog.">
        <title>Coniella lustricola, a new species from submerged detritus.</title>
        <authorList>
            <person name="Raudabaugh D.B."/>
            <person name="Iturriaga T."/>
            <person name="Carver A."/>
            <person name="Mondo S."/>
            <person name="Pangilinan J."/>
            <person name="Lipzen A."/>
            <person name="He G."/>
            <person name="Amirebrahimi M."/>
            <person name="Grigoriev I.V."/>
            <person name="Miller A.N."/>
        </authorList>
    </citation>
    <scope>NUCLEOTIDE SEQUENCE [LARGE SCALE GENOMIC DNA]</scope>
    <source>
        <strain evidence="1 2">B22-T-1</strain>
    </source>
</reference>
<name>A0A2T3A9A9_9PEZI</name>
<evidence type="ECO:0000313" key="2">
    <source>
        <dbReference type="Proteomes" id="UP000241462"/>
    </source>
</evidence>
<accession>A0A2T3A9A9</accession>
<dbReference type="EMBL" id="KZ678433">
    <property type="protein sequence ID" value="PSR87118.1"/>
    <property type="molecule type" value="Genomic_DNA"/>
</dbReference>
<dbReference type="AlphaFoldDB" id="A0A2T3A9A9"/>
<keyword evidence="2" id="KW-1185">Reference proteome</keyword>
<protein>
    <submittedName>
        <fullName evidence="1">Uncharacterized protein</fullName>
    </submittedName>
</protein>